<keyword evidence="3" id="KW-0804">Transcription</keyword>
<dbReference type="GO" id="GO:0003700">
    <property type="term" value="F:DNA-binding transcription factor activity"/>
    <property type="evidence" value="ECO:0007669"/>
    <property type="project" value="TreeGrafter"/>
</dbReference>
<dbReference type="Pfam" id="PF00356">
    <property type="entry name" value="LacI"/>
    <property type="match status" value="1"/>
</dbReference>
<dbReference type="AlphaFoldDB" id="A0A931AM04"/>
<dbReference type="PROSITE" id="PS50932">
    <property type="entry name" value="HTH_LACI_2"/>
    <property type="match status" value="1"/>
</dbReference>
<dbReference type="SMART" id="SM00354">
    <property type="entry name" value="HTH_LACI"/>
    <property type="match status" value="1"/>
</dbReference>
<dbReference type="InterPro" id="IPR028082">
    <property type="entry name" value="Peripla_BP_I"/>
</dbReference>
<keyword evidence="2 5" id="KW-0238">DNA-binding</keyword>
<keyword evidence="1" id="KW-0805">Transcription regulation</keyword>
<dbReference type="Gene3D" id="1.10.260.40">
    <property type="entry name" value="lambda repressor-like DNA-binding domains"/>
    <property type="match status" value="1"/>
</dbReference>
<evidence type="ECO:0000256" key="3">
    <source>
        <dbReference type="ARBA" id="ARBA00023163"/>
    </source>
</evidence>
<comment type="caution">
    <text evidence="5">The sequence shown here is derived from an EMBL/GenBank/DDBJ whole genome shotgun (WGS) entry which is preliminary data.</text>
</comment>
<dbReference type="SUPFAM" id="SSF47413">
    <property type="entry name" value="lambda repressor-like DNA-binding domains"/>
    <property type="match status" value="1"/>
</dbReference>
<name>A0A931AM04_9ACTN</name>
<dbReference type="PANTHER" id="PTHR30146">
    <property type="entry name" value="LACI-RELATED TRANSCRIPTIONAL REPRESSOR"/>
    <property type="match status" value="1"/>
</dbReference>
<reference evidence="5" key="1">
    <citation type="submission" date="2020-11" db="EMBL/GenBank/DDBJ databases">
        <title>Whole-genome analyses of Nonomuraea sp. K274.</title>
        <authorList>
            <person name="Veyisoglu A."/>
        </authorList>
    </citation>
    <scope>NUCLEOTIDE SEQUENCE</scope>
    <source>
        <strain evidence="5">K274</strain>
    </source>
</reference>
<sequence>MPRGRKKTVTTADIARRAGVSPGTVSKALNGRGQLAPATRERVLSAARELGFIPGRPAGEERTYLVGVLTTDSIGRFTIPLLAGAEDVLGPGQMAMLLCESRGDPIREQHYIRSLLNRRVDGIIVTGRNSDLRPSLGDQLPIPVVYTLVQSEDPEDVSVLHDDREGAATAVRHLIETGRRRVAHVTGPPRHAAVRRRLLGVEDALKAEGISLVTEPMFGEWSEAWGREAAVRLTRGEQEFDGVFCASDQIARGLVDGLRELGRRVPEEVGVVGMDNWDVMAESARPPLSTVDLNLSDLGQLAAELLVAAIDGQVLPGGPRLVSSTLVKRRSTELF</sequence>
<proteinExistence type="predicted"/>
<dbReference type="EMBL" id="JADOGI010000160">
    <property type="protein sequence ID" value="MBF8191417.1"/>
    <property type="molecule type" value="Genomic_DNA"/>
</dbReference>
<dbReference type="InterPro" id="IPR046335">
    <property type="entry name" value="LacI/GalR-like_sensor"/>
</dbReference>
<dbReference type="CDD" id="cd01392">
    <property type="entry name" value="HTH_LacI"/>
    <property type="match status" value="1"/>
</dbReference>
<feature type="domain" description="HTH lacI-type" evidence="4">
    <location>
        <begin position="9"/>
        <end position="63"/>
    </location>
</feature>
<evidence type="ECO:0000256" key="2">
    <source>
        <dbReference type="ARBA" id="ARBA00023125"/>
    </source>
</evidence>
<dbReference type="GO" id="GO:0000976">
    <property type="term" value="F:transcription cis-regulatory region binding"/>
    <property type="evidence" value="ECO:0007669"/>
    <property type="project" value="TreeGrafter"/>
</dbReference>
<accession>A0A931AM04</accession>
<keyword evidence="6" id="KW-1185">Reference proteome</keyword>
<evidence type="ECO:0000313" key="5">
    <source>
        <dbReference type="EMBL" id="MBF8191417.1"/>
    </source>
</evidence>
<dbReference type="Pfam" id="PF13377">
    <property type="entry name" value="Peripla_BP_3"/>
    <property type="match status" value="1"/>
</dbReference>
<dbReference type="InterPro" id="IPR010982">
    <property type="entry name" value="Lambda_DNA-bd_dom_sf"/>
</dbReference>
<dbReference type="SUPFAM" id="SSF53822">
    <property type="entry name" value="Periplasmic binding protein-like I"/>
    <property type="match status" value="1"/>
</dbReference>
<evidence type="ECO:0000256" key="1">
    <source>
        <dbReference type="ARBA" id="ARBA00023015"/>
    </source>
</evidence>
<dbReference type="CDD" id="cd06288">
    <property type="entry name" value="PBP1_sucrose_transcription_regulator"/>
    <property type="match status" value="1"/>
</dbReference>
<protein>
    <submittedName>
        <fullName evidence="5">LacI family DNA-binding transcriptional regulator</fullName>
    </submittedName>
</protein>
<dbReference type="Gene3D" id="3.40.50.2300">
    <property type="match status" value="2"/>
</dbReference>
<gene>
    <name evidence="5" type="ORF">ITP53_38115</name>
</gene>
<dbReference type="InterPro" id="IPR000843">
    <property type="entry name" value="HTH_LacI"/>
</dbReference>
<dbReference type="RefSeq" id="WP_195900326.1">
    <property type="nucleotide sequence ID" value="NZ_JADOGI010000160.1"/>
</dbReference>
<evidence type="ECO:0000313" key="6">
    <source>
        <dbReference type="Proteomes" id="UP000605361"/>
    </source>
</evidence>
<dbReference type="PANTHER" id="PTHR30146:SF109">
    <property type="entry name" value="HTH-TYPE TRANSCRIPTIONAL REGULATOR GALS"/>
    <property type="match status" value="1"/>
</dbReference>
<organism evidence="5 6">
    <name type="scientific">Nonomuraea cypriaca</name>
    <dbReference type="NCBI Taxonomy" id="1187855"/>
    <lineage>
        <taxon>Bacteria</taxon>
        <taxon>Bacillati</taxon>
        <taxon>Actinomycetota</taxon>
        <taxon>Actinomycetes</taxon>
        <taxon>Streptosporangiales</taxon>
        <taxon>Streptosporangiaceae</taxon>
        <taxon>Nonomuraea</taxon>
    </lineage>
</organism>
<evidence type="ECO:0000259" key="4">
    <source>
        <dbReference type="PROSITE" id="PS50932"/>
    </source>
</evidence>
<dbReference type="Proteomes" id="UP000605361">
    <property type="component" value="Unassembled WGS sequence"/>
</dbReference>